<feature type="binding site" evidence="4">
    <location>
        <position position="32"/>
    </location>
    <ligand>
        <name>ATP</name>
        <dbReference type="ChEBI" id="CHEBI:30616"/>
    </ligand>
</feature>
<keyword evidence="2 4" id="KW-0067">ATP-binding</keyword>
<dbReference type="InterPro" id="IPR008271">
    <property type="entry name" value="Ser/Thr_kinase_AS"/>
</dbReference>
<evidence type="ECO:0000256" key="1">
    <source>
        <dbReference type="ARBA" id="ARBA00022741"/>
    </source>
</evidence>
<dbReference type="SMART" id="SM00220">
    <property type="entry name" value="S_TKc"/>
    <property type="match status" value="1"/>
</dbReference>
<comment type="caution">
    <text evidence="6">The sequence shown here is derived from an EMBL/GenBank/DDBJ whole genome shotgun (WGS) entry which is preliminary data.</text>
</comment>
<proteinExistence type="predicted"/>
<dbReference type="PANTHER" id="PTHR13954">
    <property type="entry name" value="IRE1-RELATED"/>
    <property type="match status" value="1"/>
</dbReference>
<dbReference type="InterPro" id="IPR002110">
    <property type="entry name" value="Ankyrin_rpt"/>
</dbReference>
<keyword evidence="6" id="KW-0418">Kinase</keyword>
<dbReference type="PROSITE" id="PS00107">
    <property type="entry name" value="PROTEIN_KINASE_ATP"/>
    <property type="match status" value="1"/>
</dbReference>
<evidence type="ECO:0000313" key="7">
    <source>
        <dbReference type="Proteomes" id="UP000076858"/>
    </source>
</evidence>
<sequence length="821" mass="92342">MEIWFDRKAFLGRGGYGHVLKGKYGGREVAVKRVELRFFNEKEEKALLALHHPNVVKLLHCDSDEDFRMYVLELCDASLDQLFLESNDPKKYDGPIPGYIQVFLQLALGLEHIHSKQLIHRDIKPQNVLISKTSSSQRNEVTIKWADFGLSKHVDEHGFHSWSTSGVRGTRTWYAPEVLKRILTPKEAKEVKGSVKSDVFAQGLVFGFLFLKGQHVYGLNENEIRDNVIEKKPINMKKIDGELLEIYEHNLLQKMLEDEPGKRMTSTEVVQQLKSIEKKAIKVLIELGIDKDAKTNAGSSALDLSRFDPSELLGSSKSASVYRGKYNSKDCAVKRVEREKVKECEEKVMENLKGHPNIVELLYCETEGEFVHYVLELCVASLEKLFLKPDDPKRYKGPPMPHDLHIFHQLALGAGQDAEITIKWADFGLSREVNKGGSFSTNGGVVGTEGWEAPEILRSRYDENQKPREKMLQNDPDQRITSTEVVEKLKSINENEQSTGQLPIPSNQLLKSEKAKTIGNHGRNIHTLCRYTSDSTLIDQIQRCIQEKQDLTEKDAFGWNGLHLVCRYNSGKYLIDALKILIESGIDVNVPTDGGWNALHLLCRYNSSEKLIDAMTFLIGKEINVKAKAEFGWNALHCLCSNNSITSSLNETMQLLIVSGIEVNATRNNGWNALHILCRYRSSQSLMDKIQVLVHYGIDVKTTNTRGCNALHYLCSYNSSTSLIHALQRLIKLGIDVNAKDKYGSNALSCLCQNSSSSNLAGAIQCLITNGIDVNAKDSDGYVALHYLRKLNSRKASQHLQDAIQITEDATTAQLDGQNED</sequence>
<dbReference type="SUPFAM" id="SSF48403">
    <property type="entry name" value="Ankyrin repeat"/>
    <property type="match status" value="1"/>
</dbReference>
<evidence type="ECO:0000259" key="5">
    <source>
        <dbReference type="PROSITE" id="PS50011"/>
    </source>
</evidence>
<dbReference type="EMBL" id="LRGB01000031">
    <property type="protein sequence ID" value="KZS21256.1"/>
    <property type="molecule type" value="Genomic_DNA"/>
</dbReference>
<dbReference type="OrthoDB" id="6348592at2759"/>
<dbReference type="AlphaFoldDB" id="A0A162SFN6"/>
<dbReference type="Pfam" id="PF12796">
    <property type="entry name" value="Ank_2"/>
    <property type="match status" value="2"/>
</dbReference>
<dbReference type="SMART" id="SM00248">
    <property type="entry name" value="ANK"/>
    <property type="match status" value="6"/>
</dbReference>
<dbReference type="STRING" id="35525.A0A162SFN6"/>
<keyword evidence="1 4" id="KW-0547">Nucleotide-binding</keyword>
<dbReference type="GO" id="GO:0051082">
    <property type="term" value="F:unfolded protein binding"/>
    <property type="evidence" value="ECO:0007669"/>
    <property type="project" value="TreeGrafter"/>
</dbReference>
<keyword evidence="6" id="KW-0808">Transferase</keyword>
<feature type="domain" description="Protein kinase" evidence="5">
    <location>
        <begin position="307"/>
        <end position="566"/>
    </location>
</feature>
<evidence type="ECO:0000256" key="2">
    <source>
        <dbReference type="ARBA" id="ARBA00022840"/>
    </source>
</evidence>
<dbReference type="PROSITE" id="PS00108">
    <property type="entry name" value="PROTEIN_KINASE_ST"/>
    <property type="match status" value="1"/>
</dbReference>
<accession>A0A162SFN6</accession>
<dbReference type="Pfam" id="PF00069">
    <property type="entry name" value="Pkinase"/>
    <property type="match status" value="1"/>
</dbReference>
<evidence type="ECO:0000256" key="3">
    <source>
        <dbReference type="PROSITE-ProRule" id="PRU00023"/>
    </source>
</evidence>
<keyword evidence="3" id="KW-0040">ANK repeat</keyword>
<dbReference type="GO" id="GO:0005524">
    <property type="term" value="F:ATP binding"/>
    <property type="evidence" value="ECO:0007669"/>
    <property type="project" value="UniProtKB-UniRule"/>
</dbReference>
<dbReference type="InterPro" id="IPR000719">
    <property type="entry name" value="Prot_kinase_dom"/>
</dbReference>
<gene>
    <name evidence="6" type="ORF">APZ42_011863</name>
</gene>
<dbReference type="GO" id="GO:0004521">
    <property type="term" value="F:RNA endonuclease activity"/>
    <property type="evidence" value="ECO:0007669"/>
    <property type="project" value="InterPro"/>
</dbReference>
<protein>
    <submittedName>
        <fullName evidence="6">Lymphokine-activated killer T-cell-originated protein kinase</fullName>
    </submittedName>
</protein>
<dbReference type="SUPFAM" id="SSF56112">
    <property type="entry name" value="Protein kinase-like (PK-like)"/>
    <property type="match status" value="2"/>
</dbReference>
<dbReference type="GO" id="GO:0004674">
    <property type="term" value="F:protein serine/threonine kinase activity"/>
    <property type="evidence" value="ECO:0007669"/>
    <property type="project" value="InterPro"/>
</dbReference>
<feature type="domain" description="Protein kinase" evidence="5">
    <location>
        <begin position="5"/>
        <end position="276"/>
    </location>
</feature>
<dbReference type="InterPro" id="IPR045133">
    <property type="entry name" value="IRE1/2-like"/>
</dbReference>
<dbReference type="PANTHER" id="PTHR13954:SF6">
    <property type="entry name" value="NON-SPECIFIC SERINE_THREONINE PROTEIN KINASE"/>
    <property type="match status" value="1"/>
</dbReference>
<dbReference type="PROSITE" id="PS50011">
    <property type="entry name" value="PROTEIN_KINASE_DOM"/>
    <property type="match status" value="2"/>
</dbReference>
<dbReference type="Gene3D" id="1.25.40.20">
    <property type="entry name" value="Ankyrin repeat-containing domain"/>
    <property type="match status" value="2"/>
</dbReference>
<dbReference type="PROSITE" id="PS50088">
    <property type="entry name" value="ANK_REPEAT"/>
    <property type="match status" value="1"/>
</dbReference>
<dbReference type="InterPro" id="IPR011009">
    <property type="entry name" value="Kinase-like_dom_sf"/>
</dbReference>
<feature type="repeat" description="ANK" evidence="3">
    <location>
        <begin position="706"/>
        <end position="742"/>
    </location>
</feature>
<dbReference type="GO" id="GO:0036498">
    <property type="term" value="P:IRE1-mediated unfolded protein response"/>
    <property type="evidence" value="ECO:0007669"/>
    <property type="project" value="TreeGrafter"/>
</dbReference>
<reference evidence="6 7" key="1">
    <citation type="submission" date="2016-03" db="EMBL/GenBank/DDBJ databases">
        <title>EvidentialGene: Evidence-directed Construction of Genes on Genomes.</title>
        <authorList>
            <person name="Gilbert D.G."/>
            <person name="Choi J.-H."/>
            <person name="Mockaitis K."/>
            <person name="Colbourne J."/>
            <person name="Pfrender M."/>
        </authorList>
    </citation>
    <scope>NUCLEOTIDE SEQUENCE [LARGE SCALE GENOMIC DNA]</scope>
    <source>
        <strain evidence="6 7">Xinb3</strain>
        <tissue evidence="6">Complete organism</tissue>
    </source>
</reference>
<dbReference type="GO" id="GO:0070059">
    <property type="term" value="P:intrinsic apoptotic signaling pathway in response to endoplasmic reticulum stress"/>
    <property type="evidence" value="ECO:0007669"/>
    <property type="project" value="TreeGrafter"/>
</dbReference>
<dbReference type="Gene3D" id="3.30.200.20">
    <property type="entry name" value="Phosphorylase Kinase, domain 1"/>
    <property type="match status" value="1"/>
</dbReference>
<dbReference type="Gene3D" id="1.10.510.10">
    <property type="entry name" value="Transferase(Phosphotransferase) domain 1"/>
    <property type="match status" value="3"/>
</dbReference>
<keyword evidence="7" id="KW-1185">Reference proteome</keyword>
<organism evidence="6 7">
    <name type="scientific">Daphnia magna</name>
    <dbReference type="NCBI Taxonomy" id="35525"/>
    <lineage>
        <taxon>Eukaryota</taxon>
        <taxon>Metazoa</taxon>
        <taxon>Ecdysozoa</taxon>
        <taxon>Arthropoda</taxon>
        <taxon>Crustacea</taxon>
        <taxon>Branchiopoda</taxon>
        <taxon>Diplostraca</taxon>
        <taxon>Cladocera</taxon>
        <taxon>Anomopoda</taxon>
        <taxon>Daphniidae</taxon>
        <taxon>Daphnia</taxon>
    </lineage>
</organism>
<evidence type="ECO:0000256" key="4">
    <source>
        <dbReference type="PROSITE-ProRule" id="PRU10141"/>
    </source>
</evidence>
<dbReference type="GO" id="GO:1990604">
    <property type="term" value="C:IRE1-TRAF2-ASK1 complex"/>
    <property type="evidence" value="ECO:0007669"/>
    <property type="project" value="TreeGrafter"/>
</dbReference>
<dbReference type="InterPro" id="IPR017441">
    <property type="entry name" value="Protein_kinase_ATP_BS"/>
</dbReference>
<evidence type="ECO:0000313" key="6">
    <source>
        <dbReference type="EMBL" id="KZS21256.1"/>
    </source>
</evidence>
<name>A0A162SFN6_9CRUS</name>
<dbReference type="Proteomes" id="UP000076858">
    <property type="component" value="Unassembled WGS sequence"/>
</dbReference>
<dbReference type="InterPro" id="IPR036770">
    <property type="entry name" value="Ankyrin_rpt-contain_sf"/>
</dbReference>